<dbReference type="GO" id="GO:0006355">
    <property type="term" value="P:regulation of DNA-templated transcription"/>
    <property type="evidence" value="ECO:0007669"/>
    <property type="project" value="InterPro"/>
</dbReference>
<evidence type="ECO:0000313" key="7">
    <source>
        <dbReference type="EMBL" id="KGG51298.1"/>
    </source>
</evidence>
<dbReference type="GO" id="GO:0005634">
    <property type="term" value="C:nucleus"/>
    <property type="evidence" value="ECO:0007669"/>
    <property type="project" value="UniProtKB-SubCell"/>
</dbReference>
<dbReference type="InterPro" id="IPR038704">
    <property type="entry name" value="YEAST_sf"/>
</dbReference>
<evidence type="ECO:0000256" key="4">
    <source>
        <dbReference type="ARBA" id="ARBA00023242"/>
    </source>
</evidence>
<comment type="caution">
    <text evidence="7">The sequence shown here is derived from an EMBL/GenBank/DDBJ whole genome shotgun (WGS) entry which is preliminary data.</text>
</comment>
<dbReference type="InterPro" id="IPR055129">
    <property type="entry name" value="YEATS_dom"/>
</dbReference>
<evidence type="ECO:0000256" key="2">
    <source>
        <dbReference type="ARBA" id="ARBA00023015"/>
    </source>
</evidence>
<evidence type="ECO:0000259" key="6">
    <source>
        <dbReference type="PROSITE" id="PS51037"/>
    </source>
</evidence>
<dbReference type="EMBL" id="JMKJ01000333">
    <property type="protein sequence ID" value="KGG51298.1"/>
    <property type="molecule type" value="Genomic_DNA"/>
</dbReference>
<comment type="subcellular location">
    <subcellularLocation>
        <location evidence="5">Nucleus</location>
    </subcellularLocation>
</comment>
<dbReference type="Gene3D" id="2.60.40.1970">
    <property type="entry name" value="YEATS domain"/>
    <property type="match status" value="1"/>
</dbReference>
<proteinExistence type="predicted"/>
<reference evidence="7 8" key="1">
    <citation type="submission" date="2014-04" db="EMBL/GenBank/DDBJ databases">
        <title>A new species of microsporidia sheds light on the evolution of extreme parasitism.</title>
        <authorList>
            <person name="Haag K.L."/>
            <person name="James T.Y."/>
            <person name="Larsson R."/>
            <person name="Schaer T.M."/>
            <person name="Refardt D."/>
            <person name="Pombert J.-F."/>
            <person name="Ebert D."/>
        </authorList>
    </citation>
    <scope>NUCLEOTIDE SEQUENCE [LARGE SCALE GENOMIC DNA]</scope>
    <source>
        <strain evidence="7 8">UGP3</strain>
        <tissue evidence="7">Spores</tissue>
    </source>
</reference>
<dbReference type="PROSITE" id="PS51037">
    <property type="entry name" value="YEATS"/>
    <property type="match status" value="1"/>
</dbReference>
<dbReference type="PANTHER" id="PTHR47573:SF1">
    <property type="entry name" value="PROTEIN AF-9 HOMOLOG"/>
    <property type="match status" value="1"/>
</dbReference>
<dbReference type="RefSeq" id="XP_013237725.1">
    <property type="nucleotide sequence ID" value="XM_013382271.1"/>
</dbReference>
<organism evidence="7 8">
    <name type="scientific">Mitosporidium daphniae</name>
    <dbReference type="NCBI Taxonomy" id="1485682"/>
    <lineage>
        <taxon>Eukaryota</taxon>
        <taxon>Fungi</taxon>
        <taxon>Fungi incertae sedis</taxon>
        <taxon>Microsporidia</taxon>
        <taxon>Mitosporidium</taxon>
    </lineage>
</organism>
<dbReference type="PANTHER" id="PTHR47573">
    <property type="entry name" value="PROTEIN AF-9 HOMOLOG"/>
    <property type="match status" value="1"/>
</dbReference>
<keyword evidence="4 5" id="KW-0539">Nucleus</keyword>
<sequence>MPLRSVEKWPFEISELGWGEFEVQIKIFLKDSISKPLQLVHFLRLYPSEENGILLPIPPPSPLISVIAESYNEIVPCSSNPLGNLLAFAKVCDEEGWHWEHLHPFQIGENLLAIPYRSKTRA</sequence>
<name>A0A098VQK0_9MICR</name>
<dbReference type="VEuPathDB" id="MicrosporidiaDB:DI09_3p600"/>
<protein>
    <recommendedName>
        <fullName evidence="1">Protein AF-9 homolog</fullName>
    </recommendedName>
</protein>
<keyword evidence="2" id="KW-0805">Transcription regulation</keyword>
<dbReference type="HOGENOM" id="CLU_2027270_0_0_1"/>
<dbReference type="Pfam" id="PF03366">
    <property type="entry name" value="YEATS"/>
    <property type="match status" value="1"/>
</dbReference>
<keyword evidence="8" id="KW-1185">Reference proteome</keyword>
<dbReference type="AlphaFoldDB" id="A0A098VQK0"/>
<dbReference type="GeneID" id="25259862"/>
<evidence type="ECO:0000313" key="8">
    <source>
        <dbReference type="Proteomes" id="UP000029725"/>
    </source>
</evidence>
<keyword evidence="3" id="KW-0804">Transcription</keyword>
<dbReference type="InterPro" id="IPR005033">
    <property type="entry name" value="YEATS"/>
</dbReference>
<evidence type="ECO:0000256" key="1">
    <source>
        <dbReference type="ARBA" id="ARBA00022408"/>
    </source>
</evidence>
<dbReference type="Proteomes" id="UP000029725">
    <property type="component" value="Unassembled WGS sequence"/>
</dbReference>
<accession>A0A098VQK0</accession>
<evidence type="ECO:0000256" key="5">
    <source>
        <dbReference type="PROSITE-ProRule" id="PRU00376"/>
    </source>
</evidence>
<feature type="domain" description="YEATS" evidence="6">
    <location>
        <begin position="1"/>
        <end position="71"/>
    </location>
</feature>
<dbReference type="GO" id="GO:0000785">
    <property type="term" value="C:chromatin"/>
    <property type="evidence" value="ECO:0007669"/>
    <property type="project" value="UniProtKB-ARBA"/>
</dbReference>
<gene>
    <name evidence="7" type="ORF">DI09_3p600</name>
</gene>
<evidence type="ECO:0000256" key="3">
    <source>
        <dbReference type="ARBA" id="ARBA00023163"/>
    </source>
</evidence>
<dbReference type="OrthoDB" id="16041at2759"/>